<reference evidence="2 3" key="1">
    <citation type="submission" date="2024-06" db="EMBL/GenBank/DDBJ databases">
        <title>The draft genome of Grus japonensis, version 3.</title>
        <authorList>
            <person name="Nabeshima K."/>
            <person name="Suzuki S."/>
            <person name="Onuma M."/>
        </authorList>
    </citation>
    <scope>NUCLEOTIDE SEQUENCE [LARGE SCALE GENOMIC DNA]</scope>
    <source>
        <strain evidence="2 3">451A</strain>
    </source>
</reference>
<feature type="compositionally biased region" description="Basic residues" evidence="1">
    <location>
        <begin position="111"/>
        <end position="121"/>
    </location>
</feature>
<feature type="compositionally biased region" description="Low complexity" evidence="1">
    <location>
        <begin position="61"/>
        <end position="87"/>
    </location>
</feature>
<keyword evidence="3" id="KW-1185">Reference proteome</keyword>
<name>A0ABC9VZN1_GRUJA</name>
<organism evidence="2 3">
    <name type="scientific">Grus japonensis</name>
    <name type="common">Japanese crane</name>
    <name type="synonym">Red-crowned crane</name>
    <dbReference type="NCBI Taxonomy" id="30415"/>
    <lineage>
        <taxon>Eukaryota</taxon>
        <taxon>Metazoa</taxon>
        <taxon>Chordata</taxon>
        <taxon>Craniata</taxon>
        <taxon>Vertebrata</taxon>
        <taxon>Euteleostomi</taxon>
        <taxon>Archelosauria</taxon>
        <taxon>Archosauria</taxon>
        <taxon>Dinosauria</taxon>
        <taxon>Saurischia</taxon>
        <taxon>Theropoda</taxon>
        <taxon>Coelurosauria</taxon>
        <taxon>Aves</taxon>
        <taxon>Neognathae</taxon>
        <taxon>Neoaves</taxon>
        <taxon>Gruiformes</taxon>
        <taxon>Gruidae</taxon>
        <taxon>Grus</taxon>
    </lineage>
</organism>
<feature type="compositionally biased region" description="Basic and acidic residues" evidence="1">
    <location>
        <begin position="51"/>
        <end position="60"/>
    </location>
</feature>
<dbReference type="AlphaFoldDB" id="A0ABC9VZN1"/>
<accession>A0ABC9VZN1</accession>
<feature type="region of interest" description="Disordered" evidence="1">
    <location>
        <begin position="51"/>
        <end position="143"/>
    </location>
</feature>
<dbReference type="Proteomes" id="UP001623348">
    <property type="component" value="Unassembled WGS sequence"/>
</dbReference>
<feature type="compositionally biased region" description="Acidic residues" evidence="1">
    <location>
        <begin position="125"/>
        <end position="143"/>
    </location>
</feature>
<comment type="caution">
    <text evidence="2">The sequence shown here is derived from an EMBL/GenBank/DDBJ whole genome shotgun (WGS) entry which is preliminary data.</text>
</comment>
<keyword evidence="2" id="KW-0378">Hydrolase</keyword>
<evidence type="ECO:0000313" key="3">
    <source>
        <dbReference type="Proteomes" id="UP001623348"/>
    </source>
</evidence>
<proteinExistence type="predicted"/>
<evidence type="ECO:0000313" key="2">
    <source>
        <dbReference type="EMBL" id="GAB0177247.1"/>
    </source>
</evidence>
<sequence>MVWNFTPNKLQEPDEVMEYLKGKFYGCSKEAQLIALCWALASTYLLDSRQRHQGEERENRATGTVATTTPVTGTVATPTPATGTAATQTLASGAADEQENQPMPVSVTPIQKKKYTKKSVHLVRDDDEPGPSREQEEEAEPEVICEKISAAIQLLLQWTPET</sequence>
<protein>
    <submittedName>
        <fullName evidence="2">Ubiquitin carboxyl-terminal hydrolase 4</fullName>
    </submittedName>
</protein>
<dbReference type="GO" id="GO:0016787">
    <property type="term" value="F:hydrolase activity"/>
    <property type="evidence" value="ECO:0007669"/>
    <property type="project" value="UniProtKB-KW"/>
</dbReference>
<gene>
    <name evidence="2" type="ORF">GRJ2_000189900</name>
</gene>
<evidence type="ECO:0000256" key="1">
    <source>
        <dbReference type="SAM" id="MobiDB-lite"/>
    </source>
</evidence>
<dbReference type="EMBL" id="BAAFJT010000001">
    <property type="protein sequence ID" value="GAB0177247.1"/>
    <property type="molecule type" value="Genomic_DNA"/>
</dbReference>